<feature type="domain" description="Tc1-like transposase DDE" evidence="2">
    <location>
        <begin position="3"/>
        <end position="65"/>
    </location>
</feature>
<name>A0A3N6Q187_9CYAN</name>
<dbReference type="EMBL" id="RCBY01000013">
    <property type="protein sequence ID" value="RQH53469.1"/>
    <property type="molecule type" value="Genomic_DNA"/>
</dbReference>
<keyword evidence="4" id="KW-1185">Reference proteome</keyword>
<dbReference type="RefSeq" id="WP_124145291.1">
    <property type="nucleotide sequence ID" value="NZ_CAWOKI010000075.1"/>
</dbReference>
<organism evidence="3 4">
    <name type="scientific">Okeania hirsuta</name>
    <dbReference type="NCBI Taxonomy" id="1458930"/>
    <lineage>
        <taxon>Bacteria</taxon>
        <taxon>Bacillati</taxon>
        <taxon>Cyanobacteriota</taxon>
        <taxon>Cyanophyceae</taxon>
        <taxon>Oscillatoriophycideae</taxon>
        <taxon>Oscillatoriales</taxon>
        <taxon>Microcoleaceae</taxon>
        <taxon>Okeania</taxon>
    </lineage>
</organism>
<gene>
    <name evidence="3" type="ORF">D5R40_04190</name>
</gene>
<reference evidence="3 4" key="1">
    <citation type="journal article" date="2018" name="ACS Chem. Biol.">
        <title>Ketoreductase domain dysfunction expands chemodiversity: malyngamide biosynthesis in the cyanobacterium Okeania hirsuta.</title>
        <authorList>
            <person name="Moss N.A."/>
            <person name="Leao T."/>
            <person name="Rankin M."/>
            <person name="McCullough T.M."/>
            <person name="Qu P."/>
            <person name="Korobeynikov A."/>
            <person name="Smith J.L."/>
            <person name="Gerwick L."/>
            <person name="Gerwick W.H."/>
        </authorList>
    </citation>
    <scope>NUCLEOTIDE SEQUENCE [LARGE SCALE GENOMIC DNA]</scope>
    <source>
        <strain evidence="3 4">PAB10Feb10-1</strain>
    </source>
</reference>
<evidence type="ECO:0000313" key="4">
    <source>
        <dbReference type="Proteomes" id="UP000269154"/>
    </source>
</evidence>
<comment type="caution">
    <text evidence="3">The sequence shown here is derived from an EMBL/GenBank/DDBJ whole genome shotgun (WGS) entry which is preliminary data.</text>
</comment>
<evidence type="ECO:0000259" key="2">
    <source>
        <dbReference type="Pfam" id="PF13358"/>
    </source>
</evidence>
<dbReference type="Proteomes" id="UP000269154">
    <property type="component" value="Unassembled WGS sequence"/>
</dbReference>
<proteinExistence type="predicted"/>
<dbReference type="AlphaFoldDB" id="A0A3N6Q187"/>
<dbReference type="InterPro" id="IPR038717">
    <property type="entry name" value="Tc1-like_DDE_dom"/>
</dbReference>
<dbReference type="Pfam" id="PF13358">
    <property type="entry name" value="DDE_3"/>
    <property type="match status" value="1"/>
</dbReference>
<sequence>MTRLDGPAKVGERVVTNAPRNQGKNTSVLGALSLDGLIASMTVIGSTNRNVFETYIKQILVPQLWRLGNCTDG</sequence>
<protein>
    <recommendedName>
        <fullName evidence="2">Tc1-like transposase DDE domain-containing protein</fullName>
    </recommendedName>
</protein>
<dbReference type="OrthoDB" id="467119at2"/>
<feature type="region of interest" description="Disordered" evidence="1">
    <location>
        <begin position="1"/>
        <end position="22"/>
    </location>
</feature>
<evidence type="ECO:0000313" key="3">
    <source>
        <dbReference type="EMBL" id="RQH53469.1"/>
    </source>
</evidence>
<evidence type="ECO:0000256" key="1">
    <source>
        <dbReference type="SAM" id="MobiDB-lite"/>
    </source>
</evidence>
<accession>A0A3N6Q187</accession>